<reference evidence="2 3" key="1">
    <citation type="submission" date="2017-08" db="EMBL/GenBank/DDBJ databases">
        <authorList>
            <person name="de Groot N.N."/>
        </authorList>
    </citation>
    <scope>NUCLEOTIDE SEQUENCE [LARGE SCALE GENOMIC DNA]</scope>
    <source>
        <strain evidence="2 3">HM2</strain>
    </source>
</reference>
<proteinExistence type="predicted"/>
<name>A0A380RXJ9_FIBSU</name>
<dbReference type="InterPro" id="IPR045865">
    <property type="entry name" value="ACT-like_dom_sf"/>
</dbReference>
<dbReference type="InterPro" id="IPR016540">
    <property type="entry name" value="UCP008459"/>
</dbReference>
<dbReference type="SUPFAM" id="SSF55021">
    <property type="entry name" value="ACT-like"/>
    <property type="match status" value="2"/>
</dbReference>
<dbReference type="InterPro" id="IPR051719">
    <property type="entry name" value="CASTOR_mTORC1"/>
</dbReference>
<dbReference type="Proteomes" id="UP000255423">
    <property type="component" value="Unassembled WGS sequence"/>
</dbReference>
<dbReference type="Pfam" id="PF13840">
    <property type="entry name" value="ACT_7"/>
    <property type="match status" value="1"/>
</dbReference>
<dbReference type="PANTHER" id="PTHR31131:SF6">
    <property type="entry name" value="CASTOR ACT DOMAIN-CONTAINING PROTEIN"/>
    <property type="match status" value="1"/>
</dbReference>
<dbReference type="EMBL" id="UHJL01000001">
    <property type="protein sequence ID" value="SUQ20031.1"/>
    <property type="molecule type" value="Genomic_DNA"/>
</dbReference>
<dbReference type="RefSeq" id="WP_219931039.1">
    <property type="nucleotide sequence ID" value="NZ_UHJL01000001.1"/>
</dbReference>
<evidence type="ECO:0000313" key="2">
    <source>
        <dbReference type="EMBL" id="SUQ20031.1"/>
    </source>
</evidence>
<accession>A0A380RXJ9</accession>
<evidence type="ECO:0000313" key="3">
    <source>
        <dbReference type="Proteomes" id="UP000255423"/>
    </source>
</evidence>
<dbReference type="Gene3D" id="3.30.2130.10">
    <property type="entry name" value="VC0802-like"/>
    <property type="match status" value="1"/>
</dbReference>
<organism evidence="2 3">
    <name type="scientific">Fibrobacter succinogenes</name>
    <name type="common">Bacteroides succinogenes</name>
    <dbReference type="NCBI Taxonomy" id="833"/>
    <lineage>
        <taxon>Bacteria</taxon>
        <taxon>Pseudomonadati</taxon>
        <taxon>Fibrobacterota</taxon>
        <taxon>Fibrobacteria</taxon>
        <taxon>Fibrobacterales</taxon>
        <taxon>Fibrobacteraceae</taxon>
        <taxon>Fibrobacter</taxon>
    </lineage>
</organism>
<dbReference type="PIRSF" id="PIRSF008459">
    <property type="entry name" value="UCP008459"/>
    <property type="match status" value="1"/>
</dbReference>
<dbReference type="InterPro" id="IPR027795">
    <property type="entry name" value="CASTOR_ACT_dom"/>
</dbReference>
<dbReference type="CDD" id="cd04868">
    <property type="entry name" value="ACT_AK-like"/>
    <property type="match status" value="1"/>
</dbReference>
<protein>
    <recommendedName>
        <fullName evidence="1">CASTOR ACT domain-containing protein</fullName>
    </recommendedName>
</protein>
<sequence length="116" mass="12938">MEYKLTVCKVADIKDIDTGKDFYFIGKTDEEISLVCKTDDTPPNTTERDDGWRGFRIQGVLDFSLIGILSKLSAILAENDIGIFAISTFNTDYILVKAENFEKALKVLSDAGYDVV</sequence>
<dbReference type="AlphaFoldDB" id="A0A380RXJ9"/>
<dbReference type="PANTHER" id="PTHR31131">
    <property type="entry name" value="CHROMOSOME 1, WHOLE GENOME SHOTGUN SEQUENCE"/>
    <property type="match status" value="1"/>
</dbReference>
<feature type="domain" description="CASTOR ACT" evidence="1">
    <location>
        <begin position="48"/>
        <end position="110"/>
    </location>
</feature>
<evidence type="ECO:0000259" key="1">
    <source>
        <dbReference type="Pfam" id="PF13840"/>
    </source>
</evidence>
<gene>
    <name evidence="2" type="ORF">SAMN05661053_1282</name>
</gene>